<keyword evidence="7 12" id="KW-1133">Transmembrane helix</keyword>
<dbReference type="AlphaFoldDB" id="A0A2P6TYQ8"/>
<evidence type="ECO:0000256" key="8">
    <source>
        <dbReference type="ARBA" id="ARBA00023136"/>
    </source>
</evidence>
<evidence type="ECO:0000256" key="1">
    <source>
        <dbReference type="ARBA" id="ARBA00004648"/>
    </source>
</evidence>
<evidence type="ECO:0000259" key="14">
    <source>
        <dbReference type="Pfam" id="PF03200"/>
    </source>
</evidence>
<dbReference type="InterPro" id="IPR012341">
    <property type="entry name" value="6hp_glycosidase-like_sf"/>
</dbReference>
<proteinExistence type="inferred from homology"/>
<keyword evidence="3 12" id="KW-0812">Transmembrane</keyword>
<name>A0A2P6TYQ8_CHLSO</name>
<evidence type="ECO:0000256" key="12">
    <source>
        <dbReference type="RuleBase" id="RU368089"/>
    </source>
</evidence>
<dbReference type="GO" id="GO:0004573">
    <property type="term" value="F:Glc3Man9GlcNAc2 oligosaccharide glucosidase activity"/>
    <property type="evidence" value="ECO:0007669"/>
    <property type="project" value="UniProtKB-UniRule"/>
</dbReference>
<feature type="compositionally biased region" description="Acidic residues" evidence="13">
    <location>
        <begin position="208"/>
        <end position="224"/>
    </location>
</feature>
<evidence type="ECO:0000313" key="16">
    <source>
        <dbReference type="EMBL" id="PRW59205.1"/>
    </source>
</evidence>
<comment type="similarity">
    <text evidence="2 12">Belongs to the glycosyl hydrolase 63 family.</text>
</comment>
<feature type="region of interest" description="Disordered" evidence="13">
    <location>
        <begin position="612"/>
        <end position="648"/>
    </location>
</feature>
<evidence type="ECO:0000256" key="6">
    <source>
        <dbReference type="ARBA" id="ARBA00022968"/>
    </source>
</evidence>
<feature type="region of interest" description="Disordered" evidence="13">
    <location>
        <begin position="1"/>
        <end position="32"/>
    </location>
</feature>
<evidence type="ECO:0000256" key="7">
    <source>
        <dbReference type="ARBA" id="ARBA00022989"/>
    </source>
</evidence>
<organism evidence="16 17">
    <name type="scientific">Chlorella sorokiniana</name>
    <name type="common">Freshwater green alga</name>
    <dbReference type="NCBI Taxonomy" id="3076"/>
    <lineage>
        <taxon>Eukaryota</taxon>
        <taxon>Viridiplantae</taxon>
        <taxon>Chlorophyta</taxon>
        <taxon>core chlorophytes</taxon>
        <taxon>Trebouxiophyceae</taxon>
        <taxon>Chlorellales</taxon>
        <taxon>Chlorellaceae</taxon>
        <taxon>Chlorella clade</taxon>
        <taxon>Chlorella</taxon>
    </lineage>
</organism>
<keyword evidence="9" id="KW-0325">Glycoprotein</keyword>
<dbReference type="InterPro" id="IPR004888">
    <property type="entry name" value="Glycoside_hydrolase_63"/>
</dbReference>
<dbReference type="PANTHER" id="PTHR10412">
    <property type="entry name" value="MANNOSYL-OLIGOSACCHARIDE GLUCOSIDASE"/>
    <property type="match status" value="1"/>
</dbReference>
<dbReference type="PANTHER" id="PTHR10412:SF11">
    <property type="entry name" value="MANNOSYL-OLIGOSACCHARIDE GLUCOSIDASE"/>
    <property type="match status" value="1"/>
</dbReference>
<dbReference type="InterPro" id="IPR031335">
    <property type="entry name" value="Glyco_hydro_63_C"/>
</dbReference>
<comment type="subcellular location">
    <subcellularLocation>
        <location evidence="1 12">Endoplasmic reticulum membrane</location>
        <topology evidence="1 12">Single-pass type II membrane protein</topology>
    </subcellularLocation>
</comment>
<feature type="region of interest" description="Disordered" evidence="13">
    <location>
        <begin position="268"/>
        <end position="291"/>
    </location>
</feature>
<gene>
    <name evidence="16" type="ORF">C2E21_2170</name>
</gene>
<evidence type="ECO:0000256" key="2">
    <source>
        <dbReference type="ARBA" id="ARBA00010833"/>
    </source>
</evidence>
<feature type="region of interest" description="Disordered" evidence="13">
    <location>
        <begin position="190"/>
        <end position="230"/>
    </location>
</feature>
<dbReference type="SUPFAM" id="SSF48208">
    <property type="entry name" value="Six-hairpin glycosidases"/>
    <property type="match status" value="1"/>
</dbReference>
<comment type="caution">
    <text evidence="16">The sequence shown here is derived from an EMBL/GenBank/DDBJ whole genome shotgun (WGS) entry which is preliminary data.</text>
</comment>
<dbReference type="InterPro" id="IPR038518">
    <property type="entry name" value="Glyco_hydro_63N_sf"/>
</dbReference>
<dbReference type="EMBL" id="LHPG02000004">
    <property type="protein sequence ID" value="PRW59205.1"/>
    <property type="molecule type" value="Genomic_DNA"/>
</dbReference>
<dbReference type="Pfam" id="PF03200">
    <property type="entry name" value="Glyco_hydro_63"/>
    <property type="match status" value="1"/>
</dbReference>
<dbReference type="STRING" id="3076.A0A2P6TYQ8"/>
<evidence type="ECO:0000256" key="13">
    <source>
        <dbReference type="SAM" id="MobiDB-lite"/>
    </source>
</evidence>
<dbReference type="GO" id="GO:0006487">
    <property type="term" value="P:protein N-linked glycosylation"/>
    <property type="evidence" value="ECO:0007669"/>
    <property type="project" value="UniProtKB-UniRule"/>
</dbReference>
<feature type="domain" description="Glycosyl hydrolase family 63 C-terminal" evidence="14">
    <location>
        <begin position="398"/>
        <end position="898"/>
    </location>
</feature>
<evidence type="ECO:0000256" key="4">
    <source>
        <dbReference type="ARBA" id="ARBA00022801"/>
    </source>
</evidence>
<keyword evidence="10 12" id="KW-0326">Glycosidase</keyword>
<evidence type="ECO:0000256" key="10">
    <source>
        <dbReference type="ARBA" id="ARBA00023295"/>
    </source>
</evidence>
<evidence type="ECO:0000256" key="9">
    <source>
        <dbReference type="ARBA" id="ARBA00023180"/>
    </source>
</evidence>
<dbReference type="GO" id="GO:0009311">
    <property type="term" value="P:oligosaccharide metabolic process"/>
    <property type="evidence" value="ECO:0007669"/>
    <property type="project" value="UniProtKB-UniRule"/>
</dbReference>
<dbReference type="InterPro" id="IPR031631">
    <property type="entry name" value="Glyco_hydro_63N"/>
</dbReference>
<comment type="catalytic activity">
    <reaction evidence="12">
        <text>N(4)-(alpha-D-Glc-(1-&gt;2)-alpha-D-Glc-(1-&gt;3)-alpha-D-Glc-(1-&gt;3)-alpha-D-Man-(1-&gt;2)-alpha-D-Man-(1-&gt;2)-alpha-D-Man-(1-&gt;3)-[alpha-D-Man-(1-&gt;2)-alpha-D-Man-(1-&gt;3)-[alpha-D-Man-(1-&gt;2)-alpha-D-Man-(1-&gt;6)]-alpha-D-Man-(1-&gt;6)]-beta-D-Man-(1-&gt;4)-beta-D-GlcNAc-(1-&gt;4)-beta-D-GlcNAc)-L-asparaginyl-[protein] + H2O = N(4)-(alpha-D-Glc-(1-&gt;3)-alpha-D-Glc-(1-&gt;3)-alpha-D-Man-(1-&gt;2)-alpha-D-Man-(1-&gt;2)-alpha-D-Man-(1-&gt;3)-[alpha-D-Man-(1-&gt;2)-alpha-D-Man-(1-&gt;3)-[alpha-D-Man-(1-&gt;2)-alpha-D-Man-(1-&gt;6)]-alpha-D-Man-(1-&gt;6)]-beta-D-Man-(1-&gt;4)-beta-D-GlcNAc-(1-&gt;4)-beta-D-GlcNAc)-L-asparaginyl-[protein] + beta-D-glucose</text>
        <dbReference type="Rhea" id="RHEA:55988"/>
        <dbReference type="Rhea" id="RHEA-COMP:12806"/>
        <dbReference type="Rhea" id="RHEA-COMP:14355"/>
        <dbReference type="ChEBI" id="CHEBI:15377"/>
        <dbReference type="ChEBI" id="CHEBI:15903"/>
        <dbReference type="ChEBI" id="CHEBI:59082"/>
        <dbReference type="ChEBI" id="CHEBI:132537"/>
        <dbReference type="EC" id="3.2.1.106"/>
    </reaction>
</comment>
<keyword evidence="8 12" id="KW-0472">Membrane</keyword>
<feature type="compositionally biased region" description="Polar residues" evidence="13">
    <location>
        <begin position="624"/>
        <end position="634"/>
    </location>
</feature>
<dbReference type="Gene3D" id="2.70.98.110">
    <property type="entry name" value="Glycosyl hydrolase family 63, N-terminal domain"/>
    <property type="match status" value="1"/>
</dbReference>
<dbReference type="GO" id="GO:0005789">
    <property type="term" value="C:endoplasmic reticulum membrane"/>
    <property type="evidence" value="ECO:0007669"/>
    <property type="project" value="UniProtKB-SubCell"/>
</dbReference>
<evidence type="ECO:0000313" key="17">
    <source>
        <dbReference type="Proteomes" id="UP000239899"/>
    </source>
</evidence>
<dbReference type="Proteomes" id="UP000239899">
    <property type="component" value="Unassembled WGS sequence"/>
</dbReference>
<dbReference type="Gene3D" id="1.50.10.10">
    <property type="match status" value="1"/>
</dbReference>
<feature type="compositionally biased region" description="Low complexity" evidence="13">
    <location>
        <begin position="190"/>
        <end position="204"/>
    </location>
</feature>
<evidence type="ECO:0000256" key="11">
    <source>
        <dbReference type="ARBA" id="ARBA00038888"/>
    </source>
</evidence>
<protein>
    <recommendedName>
        <fullName evidence="11 12">Mannosyl-oligosaccharide glucosidase</fullName>
        <ecNumber evidence="11 12">3.2.1.106</ecNumber>
    </recommendedName>
</protein>
<feature type="domain" description="Glycosyl hydrolase family 63 N-terminal" evidence="15">
    <location>
        <begin position="84"/>
        <end position="202"/>
    </location>
</feature>
<dbReference type="Pfam" id="PF16923">
    <property type="entry name" value="Glyco_hydro_63N"/>
    <property type="match status" value="1"/>
</dbReference>
<evidence type="ECO:0000256" key="3">
    <source>
        <dbReference type="ARBA" id="ARBA00022692"/>
    </source>
</evidence>
<comment type="function">
    <text evidence="12">Cleaves the distal alpha 1,2-linked glucose residue from the Glc(3)Man(9)GlcNAc(2) oligosaccharide precursor.</text>
</comment>
<feature type="compositionally biased region" description="Basic and acidic residues" evidence="13">
    <location>
        <begin position="638"/>
        <end position="648"/>
    </location>
</feature>
<keyword evidence="4 12" id="KW-0378">Hydrolase</keyword>
<dbReference type="EC" id="3.2.1.106" evidence="11 12"/>
<feature type="transmembrane region" description="Helical" evidence="12">
    <location>
        <begin position="33"/>
        <end position="54"/>
    </location>
</feature>
<reference evidence="16 17" key="1">
    <citation type="journal article" date="2018" name="Plant J.">
        <title>Genome sequences of Chlorella sorokiniana UTEX 1602 and Micractinium conductrix SAG 241.80: implications to maltose excretion by a green alga.</title>
        <authorList>
            <person name="Arriola M.B."/>
            <person name="Velmurugan N."/>
            <person name="Zhang Y."/>
            <person name="Plunkett M.H."/>
            <person name="Hondzo H."/>
            <person name="Barney B.M."/>
        </authorList>
    </citation>
    <scope>NUCLEOTIDE SEQUENCE [LARGE SCALE GENOMIC DNA]</scope>
    <source>
        <strain evidence="17">UTEX 1602</strain>
    </source>
</reference>
<dbReference type="OrthoDB" id="410058at2759"/>
<keyword evidence="6" id="KW-0735">Signal-anchor</keyword>
<accession>A0A2P6TYQ8</accession>
<evidence type="ECO:0000259" key="15">
    <source>
        <dbReference type="Pfam" id="PF16923"/>
    </source>
</evidence>
<keyword evidence="17" id="KW-1185">Reference proteome</keyword>
<keyword evidence="5 12" id="KW-0256">Endoplasmic reticulum</keyword>
<sequence length="902" mass="99068">MRQRQGKGLGPSAASQSSGATPKRPSKRSSSGAWRSAGVVVAALAGLALLYQILGPRPPSVLDPFPGRQLKQLPQFGGEHEERLLWGTYRPGYYFGLRMRRPQSLLAGIMWMDPQRQDPLGNIRHEAQQRDGLAKYGWLQHDGQGYGLQRLQDEQYNITTAWAKRFYPGCGLGGDWGVRLAFEELVRPQATAASTDQAAQQQRRLQQEADEYSDDAEEAAEGAEEGQQPAVRPEAVSLFVYLASEDGSPLQLDTAALAAAVQGAAGEAAQQQQQQGRPVLSGSSPPLGDWQLHVRQGVSSGGQGSRIVGASYMALATPHMHNLTEAVRQGLIASLQAQRAQGQQQLALTLPNVAQRGANVAIVQITALLPLALDLAFVSGPPQQLAERVETVSGAGLGSLLAAGAAAFERRFGATFGAVASGGNGAPEGAAEVARAALSNMLGGMGYFYGHSLVRLREKRGQEVVERTARLWDTSLYSAVPSRSFFPRGFLWDEGFHQLLVRQWDAAMSREVLGNWFDLMNAQGWIAREQILGEEARARVPSEFVRQSPDAANPPTFFLLLSDMSHRVAAAAQAQQWSEEDLADAELLKAAWPRMRAWYRWFNATQAGPVPGSYRWRGRDPTSSRELNPKTLTSGLDDAPRASHPSDDERHVDLRCWMALAARALATIGSNLGLPPKEVRPFLADAAWLEDFGTLNALHLDEASGEYRDWGRHTEDVALQRPMRTLEDGRQVAVNGELRRVVTGEQPQPQLVPQYGYISLFPLLMRLIPPDSPVLGRQLELLRDSSRLWTDYGLRSLSRSASLYQRHNTEHDPPYWRGAIWVNVNYLAVQALKHYGATPSPHAARAEELHQELRRNLVANIVAQYRRTGYLWEQYDDAMGQGKGSHPFTGWTALVALLAGGQ</sequence>
<evidence type="ECO:0000256" key="5">
    <source>
        <dbReference type="ARBA" id="ARBA00022824"/>
    </source>
</evidence>
<dbReference type="InterPro" id="IPR008928">
    <property type="entry name" value="6-hairpin_glycosidase_sf"/>
</dbReference>